<evidence type="ECO:0000313" key="1">
    <source>
        <dbReference type="EMBL" id="CAG8489869.1"/>
    </source>
</evidence>
<evidence type="ECO:0000313" key="2">
    <source>
        <dbReference type="Proteomes" id="UP000789860"/>
    </source>
</evidence>
<name>A0ACA9KTZ4_9GLOM</name>
<keyword evidence="2" id="KW-1185">Reference proteome</keyword>
<reference evidence="1" key="1">
    <citation type="submission" date="2021-06" db="EMBL/GenBank/DDBJ databases">
        <authorList>
            <person name="Kallberg Y."/>
            <person name="Tangrot J."/>
            <person name="Rosling A."/>
        </authorList>
    </citation>
    <scope>NUCLEOTIDE SEQUENCE</scope>
    <source>
        <strain evidence="1">AU212A</strain>
    </source>
</reference>
<dbReference type="EMBL" id="CAJVPM010002638">
    <property type="protein sequence ID" value="CAG8489869.1"/>
    <property type="molecule type" value="Genomic_DNA"/>
</dbReference>
<accession>A0ACA9KTZ4</accession>
<comment type="caution">
    <text evidence="1">The sequence shown here is derived from an EMBL/GenBank/DDBJ whole genome shotgun (WGS) entry which is preliminary data.</text>
</comment>
<sequence length="89" mass="10650">EHEILDQYSNYREHYQVKFPEQYARSIQLTRQSSNAQFLRFSCNYQQTIDKIVNNMPQDITLAIRDQLENLMNFHLPVPCQSLFETPPD</sequence>
<dbReference type="Proteomes" id="UP000789860">
    <property type="component" value="Unassembled WGS sequence"/>
</dbReference>
<feature type="non-terminal residue" evidence="1">
    <location>
        <position position="1"/>
    </location>
</feature>
<proteinExistence type="predicted"/>
<gene>
    <name evidence="1" type="ORF">SCALOS_LOCUS2785</name>
</gene>
<organism evidence="1 2">
    <name type="scientific">Scutellospora calospora</name>
    <dbReference type="NCBI Taxonomy" id="85575"/>
    <lineage>
        <taxon>Eukaryota</taxon>
        <taxon>Fungi</taxon>
        <taxon>Fungi incertae sedis</taxon>
        <taxon>Mucoromycota</taxon>
        <taxon>Glomeromycotina</taxon>
        <taxon>Glomeromycetes</taxon>
        <taxon>Diversisporales</taxon>
        <taxon>Gigasporaceae</taxon>
        <taxon>Scutellospora</taxon>
    </lineage>
</organism>
<protein>
    <submittedName>
        <fullName evidence="1">1529_t:CDS:1</fullName>
    </submittedName>
</protein>